<dbReference type="GO" id="GO:0042597">
    <property type="term" value="C:periplasmic space"/>
    <property type="evidence" value="ECO:0007669"/>
    <property type="project" value="UniProtKB-SubCell"/>
</dbReference>
<dbReference type="SUPFAM" id="SSF53850">
    <property type="entry name" value="Periplasmic binding protein-like II"/>
    <property type="match status" value="1"/>
</dbReference>
<dbReference type="AlphaFoldDB" id="A0A160V9X2"/>
<proteinExistence type="inferred from homology"/>
<feature type="domain" description="SsuA/THI5-like" evidence="4">
    <location>
        <begin position="14"/>
        <end position="238"/>
    </location>
</feature>
<evidence type="ECO:0000256" key="1">
    <source>
        <dbReference type="ARBA" id="ARBA00004418"/>
    </source>
</evidence>
<dbReference type="Gene3D" id="3.40.190.10">
    <property type="entry name" value="Periplasmic binding protein-like II"/>
    <property type="match status" value="2"/>
</dbReference>
<evidence type="ECO:0000259" key="4">
    <source>
        <dbReference type="Pfam" id="PF09084"/>
    </source>
</evidence>
<gene>
    <name evidence="5" type="ORF">MGWOODY_Clf2198</name>
</gene>
<dbReference type="EMBL" id="FAXA01000318">
    <property type="protein sequence ID" value="CUV02829.1"/>
    <property type="molecule type" value="Genomic_DNA"/>
</dbReference>
<comment type="subcellular location">
    <subcellularLocation>
        <location evidence="1">Periplasm</location>
    </subcellularLocation>
</comment>
<name>A0A160V9X2_9ZZZZ</name>
<accession>A0A160V9X2</accession>
<protein>
    <recommendedName>
        <fullName evidence="4">SsuA/THI5-like domain-containing protein</fullName>
    </recommendedName>
</protein>
<evidence type="ECO:0000256" key="2">
    <source>
        <dbReference type="ARBA" id="ARBA00010742"/>
    </source>
</evidence>
<organism evidence="5">
    <name type="scientific">hydrothermal vent metagenome</name>
    <dbReference type="NCBI Taxonomy" id="652676"/>
    <lineage>
        <taxon>unclassified sequences</taxon>
        <taxon>metagenomes</taxon>
        <taxon>ecological metagenomes</taxon>
    </lineage>
</organism>
<dbReference type="Pfam" id="PF09084">
    <property type="entry name" value="NMT1"/>
    <property type="match status" value="1"/>
</dbReference>
<dbReference type="PANTHER" id="PTHR30024:SF47">
    <property type="entry name" value="TAURINE-BINDING PERIPLASMIC PROTEIN"/>
    <property type="match status" value="1"/>
</dbReference>
<reference evidence="5" key="1">
    <citation type="submission" date="2015-10" db="EMBL/GenBank/DDBJ databases">
        <authorList>
            <person name="Gilbert D.G."/>
        </authorList>
    </citation>
    <scope>NUCLEOTIDE SEQUENCE</scope>
</reference>
<keyword evidence="3" id="KW-0732">Signal</keyword>
<dbReference type="PANTHER" id="PTHR30024">
    <property type="entry name" value="ALIPHATIC SULFONATES-BINDING PROTEIN-RELATED"/>
    <property type="match status" value="1"/>
</dbReference>
<evidence type="ECO:0000313" key="5">
    <source>
        <dbReference type="EMBL" id="CUV02829.1"/>
    </source>
</evidence>
<evidence type="ECO:0000256" key="3">
    <source>
        <dbReference type="ARBA" id="ARBA00022729"/>
    </source>
</evidence>
<sequence length="307" mass="32603">MRIAVPDLISNSYFPAVAAVELGFFKAEGLDAELELIFPVPKTMEELREGKLDFVAGAAHATLQAFPNWKGAKLLASLAQNTYWMLVLRSDLNAKLGDVSAVKGLKIGAAPGPDSTIRQLIKEAGIDLEKDGVEVGPVPGSTGAGVSFGVNAAQALEDGIIDGFWANAMGSEVAVRKGLGTVILDARRGICPPPSVRYTFPALVTTDANIEKDPEMVRAAVRAIVNVQKALKEDPSRATAVGEQLFPAMEAGMIAGLIERDLPFYDPAISEEAVKGMNAFAKDIGLLTEDVTYDQVVATQFSGIWTD</sequence>
<dbReference type="InterPro" id="IPR015168">
    <property type="entry name" value="SsuA/THI5"/>
</dbReference>
<comment type="similarity">
    <text evidence="2">Belongs to the bacterial solute-binding protein SsuA/TauA family.</text>
</comment>